<comment type="caution">
    <text evidence="1">The sequence shown here is derived from an EMBL/GenBank/DDBJ whole genome shotgun (WGS) entry which is preliminary data.</text>
</comment>
<accession>A0A5J4WHV4</accession>
<sequence>MLIQKYHINKLDLSAQSELVVDEYARTIMLLVGTAGGNGEQDDDDIYYSLDCISKFSRDLHQGRYNKYGIFQPQPALSKTCIEQIEEEGGNEEVESQLINKGNWGYIIYGTNQVKSEILNLYIAKSNRRLLQFL</sequence>
<protein>
    <submittedName>
        <fullName evidence="1">Uncharacterized protein</fullName>
    </submittedName>
</protein>
<dbReference type="AlphaFoldDB" id="A0A5J4WHV4"/>
<reference evidence="1 2" key="1">
    <citation type="submission" date="2019-03" db="EMBL/GenBank/DDBJ databases">
        <title>Single cell metagenomics reveals metabolic interactions within the superorganism composed of flagellate Streblomastix strix and complex community of Bacteroidetes bacteria on its surface.</title>
        <authorList>
            <person name="Treitli S.C."/>
            <person name="Kolisko M."/>
            <person name="Husnik F."/>
            <person name="Keeling P."/>
            <person name="Hampl V."/>
        </authorList>
    </citation>
    <scope>NUCLEOTIDE SEQUENCE [LARGE SCALE GENOMIC DNA]</scope>
    <source>
        <strain evidence="1">ST1C</strain>
    </source>
</reference>
<evidence type="ECO:0000313" key="1">
    <source>
        <dbReference type="EMBL" id="KAA6393945.1"/>
    </source>
</evidence>
<evidence type="ECO:0000313" key="2">
    <source>
        <dbReference type="Proteomes" id="UP000324800"/>
    </source>
</evidence>
<gene>
    <name evidence="1" type="ORF">EZS28_010528</name>
</gene>
<organism evidence="1 2">
    <name type="scientific">Streblomastix strix</name>
    <dbReference type="NCBI Taxonomy" id="222440"/>
    <lineage>
        <taxon>Eukaryota</taxon>
        <taxon>Metamonada</taxon>
        <taxon>Preaxostyla</taxon>
        <taxon>Oxymonadida</taxon>
        <taxon>Streblomastigidae</taxon>
        <taxon>Streblomastix</taxon>
    </lineage>
</organism>
<dbReference type="EMBL" id="SNRW01002089">
    <property type="protein sequence ID" value="KAA6393945.1"/>
    <property type="molecule type" value="Genomic_DNA"/>
</dbReference>
<dbReference type="Proteomes" id="UP000324800">
    <property type="component" value="Unassembled WGS sequence"/>
</dbReference>
<name>A0A5J4WHV4_9EUKA</name>
<proteinExistence type="predicted"/>